<feature type="binding site" evidence="5">
    <location>
        <begin position="85"/>
        <end position="88"/>
    </location>
    <ligand>
        <name>AMP</name>
        <dbReference type="ChEBI" id="CHEBI:456215"/>
    </ligand>
</feature>
<feature type="region of interest" description="LID" evidence="5">
    <location>
        <begin position="126"/>
        <end position="163"/>
    </location>
</feature>
<dbReference type="HAMAP" id="MF_00235">
    <property type="entry name" value="Adenylate_kinase_Adk"/>
    <property type="match status" value="1"/>
</dbReference>
<dbReference type="NCBIfam" id="NF001381">
    <property type="entry name" value="PRK00279.1-3"/>
    <property type="match status" value="1"/>
</dbReference>
<feature type="binding site" evidence="5">
    <location>
        <position position="36"/>
    </location>
    <ligand>
        <name>AMP</name>
        <dbReference type="ChEBI" id="CHEBI:456215"/>
    </ligand>
</feature>
<keyword evidence="5" id="KW-0963">Cytoplasm</keyword>
<feature type="region of interest" description="NMP" evidence="5">
    <location>
        <begin position="30"/>
        <end position="59"/>
    </location>
</feature>
<feature type="binding site" evidence="5">
    <location>
        <position position="150"/>
    </location>
    <ligand>
        <name>Zn(2+)</name>
        <dbReference type="ChEBI" id="CHEBI:29105"/>
        <note>structural</note>
    </ligand>
</feature>
<sequence length="214" mass="23828">MNVIMLGLPGAGKGTQAKFIAESQRIPHISTGDLFRQAYQDQTKLGILAKEYMSKGGLVPDDVTIGIALNRLDQVDCDHGFLLDGFPRNIAQAISLREYLINKSSSVDHVIYVEVNEDVLVERLTGRRVCSKCGETYHIINNPPAQPGLCNTCSHPLIQREDDSEDTVRERLNVNKELTLRLCEFYNSEGTLRTVDGLRPMDEVTAQIKKVMGP</sequence>
<feature type="binding site" evidence="5">
    <location>
        <position position="199"/>
    </location>
    <ligand>
        <name>ATP</name>
        <dbReference type="ChEBI" id="CHEBI:30616"/>
    </ligand>
</feature>
<feature type="binding site" evidence="5">
    <location>
        <position position="31"/>
    </location>
    <ligand>
        <name>AMP</name>
        <dbReference type="ChEBI" id="CHEBI:456215"/>
    </ligand>
</feature>
<keyword evidence="5 7" id="KW-0067">ATP-binding</keyword>
<feature type="binding site" evidence="5">
    <location>
        <begin position="10"/>
        <end position="15"/>
    </location>
    <ligand>
        <name>ATP</name>
        <dbReference type="ChEBI" id="CHEBI:30616"/>
    </ligand>
</feature>
<reference evidence="10" key="1">
    <citation type="journal article" date="2019" name="Int. J. Syst. Evol. Microbiol.">
        <title>The Global Catalogue of Microorganisms (GCM) 10K type strain sequencing project: providing services to taxonomists for standard genome sequencing and annotation.</title>
        <authorList>
            <consortium name="The Broad Institute Genomics Platform"/>
            <consortium name="The Broad Institute Genome Sequencing Center for Infectious Disease"/>
            <person name="Wu L."/>
            <person name="Ma J."/>
        </authorList>
    </citation>
    <scope>NUCLEOTIDE SEQUENCE [LARGE SCALE GENOMIC DNA]</scope>
    <source>
        <strain evidence="10">CCUG 53270</strain>
    </source>
</reference>
<keyword evidence="2 5" id="KW-0545">Nucleotide biosynthesis</keyword>
<evidence type="ECO:0000259" key="8">
    <source>
        <dbReference type="Pfam" id="PF05191"/>
    </source>
</evidence>
<feature type="binding site" evidence="5">
    <location>
        <position position="92"/>
    </location>
    <ligand>
        <name>AMP</name>
        <dbReference type="ChEBI" id="CHEBI:456215"/>
    </ligand>
</feature>
<feature type="domain" description="Adenylate kinase active site lid" evidence="8">
    <location>
        <begin position="127"/>
        <end position="162"/>
    </location>
</feature>
<comment type="caution">
    <text evidence="9">The sequence shown here is derived from an EMBL/GenBank/DDBJ whole genome shotgun (WGS) entry which is preliminary data.</text>
</comment>
<proteinExistence type="inferred from homology"/>
<feature type="binding site" evidence="5">
    <location>
        <position position="130"/>
    </location>
    <ligand>
        <name>Zn(2+)</name>
        <dbReference type="ChEBI" id="CHEBI:29105"/>
        <note>structural</note>
    </ligand>
</feature>
<dbReference type="InterPro" id="IPR033690">
    <property type="entry name" value="Adenylat_kinase_CS"/>
</dbReference>
<keyword evidence="5" id="KW-0862">Zinc</keyword>
<feature type="binding site" evidence="5">
    <location>
        <position position="153"/>
    </location>
    <ligand>
        <name>Zn(2+)</name>
        <dbReference type="ChEBI" id="CHEBI:29105"/>
        <note>structural</note>
    </ligand>
</feature>
<comment type="catalytic activity">
    <reaction evidence="5 7">
        <text>AMP + ATP = 2 ADP</text>
        <dbReference type="Rhea" id="RHEA:12973"/>
        <dbReference type="ChEBI" id="CHEBI:30616"/>
        <dbReference type="ChEBI" id="CHEBI:456215"/>
        <dbReference type="ChEBI" id="CHEBI:456216"/>
        <dbReference type="EC" id="2.7.4.3"/>
    </reaction>
</comment>
<comment type="domain">
    <text evidence="5">Consists of three domains, a large central CORE domain and two small peripheral domains, NMPbind and LID, which undergo movements during catalysis. The LID domain closes over the site of phosphoryl transfer upon ATP binding. Assembling and dissambling the active center during each catalytic cycle provides an effective means to prevent ATP hydrolysis. Some bacteria have evolved a zinc-coordinating structure that stabilizes the LID domain.</text>
</comment>
<feature type="binding site" evidence="5">
    <location>
        <position position="171"/>
    </location>
    <ligand>
        <name>AMP</name>
        <dbReference type="ChEBI" id="CHEBI:456215"/>
    </ligand>
</feature>
<evidence type="ECO:0000256" key="2">
    <source>
        <dbReference type="ARBA" id="ARBA00022727"/>
    </source>
</evidence>
<evidence type="ECO:0000256" key="4">
    <source>
        <dbReference type="ARBA" id="ARBA00022777"/>
    </source>
</evidence>
<accession>A0ABW3UQJ2</accession>
<feature type="binding site" evidence="5">
    <location>
        <position position="133"/>
    </location>
    <ligand>
        <name>Zn(2+)</name>
        <dbReference type="ChEBI" id="CHEBI:29105"/>
        <note>structural</note>
    </ligand>
</feature>
<dbReference type="GO" id="GO:0004017">
    <property type="term" value="F:AMP kinase activity"/>
    <property type="evidence" value="ECO:0007669"/>
    <property type="project" value="UniProtKB-EC"/>
</dbReference>
<keyword evidence="5" id="KW-0479">Metal-binding</keyword>
<evidence type="ECO:0000313" key="9">
    <source>
        <dbReference type="EMBL" id="MFD1223178.1"/>
    </source>
</evidence>
<feature type="binding site" evidence="5">
    <location>
        <begin position="136"/>
        <end position="137"/>
    </location>
    <ligand>
        <name>ATP</name>
        <dbReference type="ChEBI" id="CHEBI:30616"/>
    </ligand>
</feature>
<gene>
    <name evidence="5" type="primary">adk</name>
    <name evidence="9" type="ORF">ACFQ4B_23940</name>
</gene>
<evidence type="ECO:0000313" key="10">
    <source>
        <dbReference type="Proteomes" id="UP001597180"/>
    </source>
</evidence>
<keyword evidence="1 5" id="KW-0808">Transferase</keyword>
<evidence type="ECO:0000256" key="3">
    <source>
        <dbReference type="ARBA" id="ARBA00022741"/>
    </source>
</evidence>
<dbReference type="Pfam" id="PF05191">
    <property type="entry name" value="ADK_lid"/>
    <property type="match status" value="1"/>
</dbReference>
<evidence type="ECO:0000256" key="1">
    <source>
        <dbReference type="ARBA" id="ARBA00022679"/>
    </source>
</evidence>
<keyword evidence="3 5" id="KW-0547">Nucleotide-binding</keyword>
<dbReference type="PRINTS" id="PR00094">
    <property type="entry name" value="ADENYLTKNASE"/>
</dbReference>
<comment type="pathway">
    <text evidence="5">Purine metabolism; AMP biosynthesis via salvage pathway; AMP from ADP: step 1/1.</text>
</comment>
<dbReference type="NCBIfam" id="TIGR01351">
    <property type="entry name" value="adk"/>
    <property type="match status" value="1"/>
</dbReference>
<evidence type="ECO:0000256" key="7">
    <source>
        <dbReference type="RuleBase" id="RU003331"/>
    </source>
</evidence>
<dbReference type="Pfam" id="PF00406">
    <property type="entry name" value="ADK"/>
    <property type="match status" value="1"/>
</dbReference>
<dbReference type="InterPro" id="IPR027417">
    <property type="entry name" value="P-loop_NTPase"/>
</dbReference>
<dbReference type="CDD" id="cd01428">
    <property type="entry name" value="ADK"/>
    <property type="match status" value="1"/>
</dbReference>
<dbReference type="SUPFAM" id="SSF52540">
    <property type="entry name" value="P-loop containing nucleoside triphosphate hydrolases"/>
    <property type="match status" value="1"/>
</dbReference>
<feature type="binding site" evidence="5">
    <location>
        <position position="160"/>
    </location>
    <ligand>
        <name>AMP</name>
        <dbReference type="ChEBI" id="CHEBI:456215"/>
    </ligand>
</feature>
<keyword evidence="10" id="KW-1185">Reference proteome</keyword>
<dbReference type="RefSeq" id="WP_345589269.1">
    <property type="nucleotide sequence ID" value="NZ_BAABJG010000015.1"/>
</dbReference>
<comment type="similarity">
    <text evidence="5 6">Belongs to the adenylate kinase family.</text>
</comment>
<dbReference type="Gene3D" id="3.40.50.300">
    <property type="entry name" value="P-loop containing nucleotide triphosphate hydrolases"/>
    <property type="match status" value="1"/>
</dbReference>
<dbReference type="InterPro" id="IPR007862">
    <property type="entry name" value="Adenylate_kinase_lid-dom"/>
</dbReference>
<evidence type="ECO:0000256" key="6">
    <source>
        <dbReference type="RuleBase" id="RU003330"/>
    </source>
</evidence>
<name>A0ABW3UQJ2_9BACL</name>
<evidence type="ECO:0000256" key="5">
    <source>
        <dbReference type="HAMAP-Rule" id="MF_00235"/>
    </source>
</evidence>
<dbReference type="InterPro" id="IPR000850">
    <property type="entry name" value="Adenylat/UMP-CMP_kin"/>
</dbReference>
<dbReference type="NCBIfam" id="NF001380">
    <property type="entry name" value="PRK00279.1-2"/>
    <property type="match status" value="1"/>
</dbReference>
<feature type="binding site" evidence="5">
    <location>
        <position position="127"/>
    </location>
    <ligand>
        <name>ATP</name>
        <dbReference type="ChEBI" id="CHEBI:30616"/>
    </ligand>
</feature>
<comment type="function">
    <text evidence="5">Catalyzes the reversible transfer of the terminal phosphate group between ATP and AMP. Plays an important role in cellular energy homeostasis and in adenine nucleotide metabolism.</text>
</comment>
<organism evidence="9 10">
    <name type="scientific">Paenibacillus vulneris</name>
    <dbReference type="NCBI Taxonomy" id="1133364"/>
    <lineage>
        <taxon>Bacteria</taxon>
        <taxon>Bacillati</taxon>
        <taxon>Bacillota</taxon>
        <taxon>Bacilli</taxon>
        <taxon>Bacillales</taxon>
        <taxon>Paenibacillaceae</taxon>
        <taxon>Paenibacillus</taxon>
    </lineage>
</organism>
<dbReference type="PANTHER" id="PTHR23359">
    <property type="entry name" value="NUCLEOTIDE KINASE"/>
    <property type="match status" value="1"/>
</dbReference>
<dbReference type="PROSITE" id="PS00113">
    <property type="entry name" value="ADENYLATE_KINASE"/>
    <property type="match status" value="1"/>
</dbReference>
<dbReference type="Proteomes" id="UP001597180">
    <property type="component" value="Unassembled WGS sequence"/>
</dbReference>
<feature type="binding site" evidence="5">
    <location>
        <begin position="57"/>
        <end position="59"/>
    </location>
    <ligand>
        <name>AMP</name>
        <dbReference type="ChEBI" id="CHEBI:456215"/>
    </ligand>
</feature>
<keyword evidence="4 5" id="KW-0418">Kinase</keyword>
<dbReference type="InterPro" id="IPR006259">
    <property type="entry name" value="Adenyl_kin_sub"/>
</dbReference>
<dbReference type="EMBL" id="JBHTLU010000031">
    <property type="protein sequence ID" value="MFD1223178.1"/>
    <property type="molecule type" value="Genomic_DNA"/>
</dbReference>
<comment type="subunit">
    <text evidence="5 7">Monomer.</text>
</comment>
<dbReference type="EC" id="2.7.4.3" evidence="5 7"/>
<comment type="subcellular location">
    <subcellularLocation>
        <location evidence="5 7">Cytoplasm</location>
    </subcellularLocation>
</comment>
<protein>
    <recommendedName>
        <fullName evidence="5 7">Adenylate kinase</fullName>
        <shortName evidence="5">AK</shortName>
        <ecNumber evidence="5 7">2.7.4.3</ecNumber>
    </recommendedName>
    <alternativeName>
        <fullName evidence="5">ATP-AMP transphosphorylase</fullName>
    </alternativeName>
    <alternativeName>
        <fullName evidence="5">ATP:AMP phosphotransferase</fullName>
    </alternativeName>
    <alternativeName>
        <fullName evidence="5">Adenylate monophosphate kinase</fullName>
    </alternativeName>
</protein>